<dbReference type="GO" id="GO:0005975">
    <property type="term" value="P:carbohydrate metabolic process"/>
    <property type="evidence" value="ECO:0007669"/>
    <property type="project" value="InterPro"/>
</dbReference>
<evidence type="ECO:0000313" key="7">
    <source>
        <dbReference type="Proteomes" id="UP001144352"/>
    </source>
</evidence>
<dbReference type="Gene3D" id="3.20.20.370">
    <property type="entry name" value="Glycoside hydrolase/deacetylase"/>
    <property type="match status" value="1"/>
</dbReference>
<keyword evidence="5" id="KW-0119">Carbohydrate metabolism</keyword>
<accession>A0A9W6LDD3</accession>
<dbReference type="CDD" id="cd10804">
    <property type="entry name" value="YdjC_HpnK_like"/>
    <property type="match status" value="1"/>
</dbReference>
<keyword evidence="7" id="KW-1185">Reference proteome</keyword>
<dbReference type="RefSeq" id="WP_214184597.1">
    <property type="nucleotide sequence ID" value="NZ_BSDS01000002.1"/>
</dbReference>
<protein>
    <submittedName>
        <fullName evidence="6">Hydrolase</fullName>
    </submittedName>
</protein>
<dbReference type="AlphaFoldDB" id="A0A9W6LDD3"/>
<keyword evidence="4" id="KW-0460">Magnesium</keyword>
<dbReference type="PANTHER" id="PTHR31609:SF1">
    <property type="entry name" value="CARBOHYDRATE DEACETYLASE"/>
    <property type="match status" value="1"/>
</dbReference>
<evidence type="ECO:0000256" key="4">
    <source>
        <dbReference type="ARBA" id="ARBA00022842"/>
    </source>
</evidence>
<dbReference type="PANTHER" id="PTHR31609">
    <property type="entry name" value="YDJC DEACETYLASE FAMILY MEMBER"/>
    <property type="match status" value="1"/>
</dbReference>
<gene>
    <name evidence="6" type="primary">hpnK</name>
    <name evidence="6" type="ORF">GHYDROH2_32630</name>
</gene>
<dbReference type="InterPro" id="IPR006879">
    <property type="entry name" value="YdjC-like"/>
</dbReference>
<name>A0A9W6LDD3_9BACT</name>
<dbReference type="Pfam" id="PF04794">
    <property type="entry name" value="YdjC"/>
    <property type="match status" value="1"/>
</dbReference>
<keyword evidence="3 6" id="KW-0378">Hydrolase</keyword>
<dbReference type="SUPFAM" id="SSF88713">
    <property type="entry name" value="Glycoside hydrolase/deacetylase"/>
    <property type="match status" value="1"/>
</dbReference>
<comment type="caution">
    <text evidence="6">The sequence shown here is derived from an EMBL/GenBank/DDBJ whole genome shotgun (WGS) entry which is preliminary data.</text>
</comment>
<organism evidence="6 7">
    <name type="scientific">Geobacter hydrogenophilus</name>
    <dbReference type="NCBI Taxonomy" id="40983"/>
    <lineage>
        <taxon>Bacteria</taxon>
        <taxon>Pseudomonadati</taxon>
        <taxon>Thermodesulfobacteriota</taxon>
        <taxon>Desulfuromonadia</taxon>
        <taxon>Geobacterales</taxon>
        <taxon>Geobacteraceae</taxon>
        <taxon>Geobacter</taxon>
    </lineage>
</organism>
<sequence length="288" mass="32447">MKELIINADDFGLSDGVNKAVIKAWQEGILTSASLMVGTDAFHEAVHLAKANPGLQVGLHLTLVQGRAVGEHPKFPRICDAKGLFTDDPVHAGMRYYFIKPFRKQLHREIEAQIERFLQTGIPLSHIDGHLNIHMHPVVFDILCELMPKYGITTFRLSREDLRSNLVVDRSRLFGKATDAFIFSKLANRCRPVLDRLGIGYTREVKGLLSSGRMTESYLLKALDTLEEGTTEIYFHPGCLPCAEITRRMPDYRHEEELAALTSSRVKGRLKELGIGLKNYRGEVKTYA</sequence>
<dbReference type="GO" id="GO:0046872">
    <property type="term" value="F:metal ion binding"/>
    <property type="evidence" value="ECO:0007669"/>
    <property type="project" value="UniProtKB-KW"/>
</dbReference>
<evidence type="ECO:0000256" key="1">
    <source>
        <dbReference type="ARBA" id="ARBA00001946"/>
    </source>
</evidence>
<evidence type="ECO:0000256" key="3">
    <source>
        <dbReference type="ARBA" id="ARBA00022801"/>
    </source>
</evidence>
<dbReference type="EMBL" id="BSDS01000002">
    <property type="protein sequence ID" value="GLI39762.1"/>
    <property type="molecule type" value="Genomic_DNA"/>
</dbReference>
<keyword evidence="2" id="KW-0479">Metal-binding</keyword>
<proteinExistence type="predicted"/>
<dbReference type="GO" id="GO:0016787">
    <property type="term" value="F:hydrolase activity"/>
    <property type="evidence" value="ECO:0007669"/>
    <property type="project" value="UniProtKB-KW"/>
</dbReference>
<comment type="cofactor">
    <cofactor evidence="1">
        <name>Mg(2+)</name>
        <dbReference type="ChEBI" id="CHEBI:18420"/>
    </cofactor>
</comment>
<dbReference type="NCBIfam" id="TIGR03473">
    <property type="entry name" value="HpnK"/>
    <property type="match status" value="1"/>
</dbReference>
<evidence type="ECO:0000256" key="5">
    <source>
        <dbReference type="ARBA" id="ARBA00023277"/>
    </source>
</evidence>
<dbReference type="InterPro" id="IPR011330">
    <property type="entry name" value="Glyco_hydro/deAcase_b/a-brl"/>
</dbReference>
<dbReference type="GO" id="GO:0019213">
    <property type="term" value="F:deacetylase activity"/>
    <property type="evidence" value="ECO:0007669"/>
    <property type="project" value="TreeGrafter"/>
</dbReference>
<evidence type="ECO:0000313" key="6">
    <source>
        <dbReference type="EMBL" id="GLI39762.1"/>
    </source>
</evidence>
<dbReference type="InterPro" id="IPR017836">
    <property type="entry name" value="Hopanoid_biosynth-assoc_HpnK"/>
</dbReference>
<evidence type="ECO:0000256" key="2">
    <source>
        <dbReference type="ARBA" id="ARBA00022723"/>
    </source>
</evidence>
<dbReference type="Proteomes" id="UP001144352">
    <property type="component" value="Unassembled WGS sequence"/>
</dbReference>
<reference evidence="6" key="1">
    <citation type="submission" date="2022-12" db="EMBL/GenBank/DDBJ databases">
        <title>Reference genome sequencing for broad-spectrum identification of bacterial and archaeal isolates by mass spectrometry.</title>
        <authorList>
            <person name="Sekiguchi Y."/>
            <person name="Tourlousse D.M."/>
        </authorList>
    </citation>
    <scope>NUCLEOTIDE SEQUENCE</scope>
    <source>
        <strain evidence="6">H2</strain>
    </source>
</reference>